<evidence type="ECO:0000256" key="4">
    <source>
        <dbReference type="ARBA" id="ARBA00023015"/>
    </source>
</evidence>
<feature type="region of interest" description="Disordered" evidence="9">
    <location>
        <begin position="78"/>
        <end position="119"/>
    </location>
</feature>
<keyword evidence="3" id="KW-0240">DNA-directed RNA polymerase</keyword>
<keyword evidence="12" id="KW-1185">Reference proteome</keyword>
<dbReference type="FunFam" id="1.10.20.10:FF:000062">
    <property type="entry name" value="Nuclear transcription factor Y subunit C"/>
    <property type="match status" value="1"/>
</dbReference>
<evidence type="ECO:0000256" key="2">
    <source>
        <dbReference type="ARBA" id="ARBA00009430"/>
    </source>
</evidence>
<keyword evidence="7" id="KW-0539">Nucleus</keyword>
<dbReference type="GO" id="GO:0046982">
    <property type="term" value="F:protein heterodimerization activity"/>
    <property type="evidence" value="ECO:0007669"/>
    <property type="project" value="InterPro"/>
</dbReference>
<gene>
    <name evidence="11" type="ORF">WR25_19110</name>
</gene>
<feature type="region of interest" description="Disordered" evidence="9">
    <location>
        <begin position="438"/>
        <end position="463"/>
    </location>
</feature>
<comment type="subcellular location">
    <subcellularLocation>
        <location evidence="1">Nucleus</location>
        <location evidence="1">Nucleolus</location>
    </subcellularLocation>
</comment>
<keyword evidence="5" id="KW-0238">DNA-binding</keyword>
<keyword evidence="6" id="KW-0804">Transcription</keyword>
<proteinExistence type="inferred from homology"/>
<evidence type="ECO:0000256" key="3">
    <source>
        <dbReference type="ARBA" id="ARBA00022478"/>
    </source>
</evidence>
<dbReference type="InterPro" id="IPR003958">
    <property type="entry name" value="CBFA_NFYB_domain"/>
</dbReference>
<dbReference type="Proteomes" id="UP000218231">
    <property type="component" value="Unassembled WGS sequence"/>
</dbReference>
<protein>
    <recommendedName>
        <fullName evidence="10">Transcription factor CBF/NF-Y/archaeal histone domain-containing protein</fullName>
    </recommendedName>
</protein>
<dbReference type="Pfam" id="PF06870">
    <property type="entry name" value="RNA_pol_I_A49"/>
    <property type="match status" value="1"/>
</dbReference>
<comment type="caution">
    <text evidence="11">The sequence shown here is derived from an EMBL/GenBank/DDBJ whole genome shotgun (WGS) entry which is preliminary data.</text>
</comment>
<feature type="region of interest" description="Disordered" evidence="9">
    <location>
        <begin position="1"/>
        <end position="62"/>
    </location>
</feature>
<feature type="compositionally biased region" description="Acidic residues" evidence="9">
    <location>
        <begin position="17"/>
        <end position="29"/>
    </location>
</feature>
<dbReference type="InterPro" id="IPR050568">
    <property type="entry name" value="Transcr_DNA_Rep_Reg"/>
</dbReference>
<evidence type="ECO:0000256" key="1">
    <source>
        <dbReference type="ARBA" id="ARBA00004604"/>
    </source>
</evidence>
<feature type="compositionally biased region" description="Low complexity" evidence="9">
    <location>
        <begin position="265"/>
        <end position="306"/>
    </location>
</feature>
<dbReference type="PANTHER" id="PTHR10252">
    <property type="entry name" value="HISTONE-LIKE TRANSCRIPTION FACTOR CCAAT-RELATED"/>
    <property type="match status" value="1"/>
</dbReference>
<evidence type="ECO:0000313" key="11">
    <source>
        <dbReference type="EMBL" id="PAV80568.1"/>
    </source>
</evidence>
<feature type="compositionally biased region" description="Basic residues" evidence="9">
    <location>
        <begin position="451"/>
        <end position="461"/>
    </location>
</feature>
<evidence type="ECO:0000313" key="12">
    <source>
        <dbReference type="Proteomes" id="UP000218231"/>
    </source>
</evidence>
<dbReference type="Pfam" id="PF00808">
    <property type="entry name" value="CBFD_NFYB_HMF"/>
    <property type="match status" value="1"/>
</dbReference>
<evidence type="ECO:0000256" key="9">
    <source>
        <dbReference type="SAM" id="MobiDB-lite"/>
    </source>
</evidence>
<feature type="region of interest" description="Disordered" evidence="9">
    <location>
        <begin position="262"/>
        <end position="306"/>
    </location>
</feature>
<dbReference type="SUPFAM" id="SSF47113">
    <property type="entry name" value="Histone-fold"/>
    <property type="match status" value="1"/>
</dbReference>
<sequence length="876" mass="98765">MLKSTSSVFEELRSETTEEDDANGTETEMEGGGQAGAATEADRMRNANQTSNEEAEEEQDHVLIDLDAAHRETLALQCQSQDTSGGVTVKGQAEAEEEQPGPSHSQHSFSVKPHHKMTSAELQQHQLMQQSYIKQEVYEIDKTIREFWPAKKRRFNESTDTDMREVGRKMELPMARVKKIMRIDDEMKNMMIASDAPLFLAMACELFVEELTLLSWQVVEDGRRKTMQKSDVATAVALHDHLDFLVDIVPREEKKYLPTFAQNRQQQQQSQSSHSHSQQPECSTSSSSHSSHQQPQQSQSMQQVTQQVAQLQPGQAVVLTALPAENGFIVPVSANSQGTQIIQLGTLSQAPEQLQYVFADVATVNGEEWQLENGITVHATPIGQPFPIDQSDPNATIHMLPSGVQIIQMPSQNIELNGQHLQMQQVQQIKKISNSEDVRMDADVDEMETRRKQREKHKRRSTINARTDQDVIALFQHNEYLNFFKVGIVEHQPNDKREQPIYTIQTEGGPNIAEMGTEVDSLDEGYDYAVVYVNKETGKRCIRSARVLKFDSRFSSQMDVLLGKKNKPEVTYRDDAGIDKEKLVEERKTLTTSFGSSRKVKMEERGQRRKVEKETLEEMKQTAFTSNSVLANGDEVKVDHITMVKKAESSVLPPAVSDANFPNDIYPTSLFVSEEEVAELGQLGMEFLQTADKKKLKSQGFPICVLQSWNSLPFADPTSDPQKAALLVLLATQVSFLSILCKGHGASITRAEVDSFPYPQPFVDKVKAQYMPSDYDRGSHNRGVARLRLSPTEKDRMMAYTLALALGISHQNIIGINSWHKSTNFPITKLEKMLEALGCDIFVFDTEQAYRHDSLRGARLLRPPSNEAKKIRKRRR</sequence>
<dbReference type="InterPro" id="IPR009072">
    <property type="entry name" value="Histone-fold"/>
</dbReference>
<dbReference type="GO" id="GO:0000428">
    <property type="term" value="C:DNA-directed RNA polymerase complex"/>
    <property type="evidence" value="ECO:0007669"/>
    <property type="project" value="UniProtKB-KW"/>
</dbReference>
<evidence type="ECO:0000256" key="6">
    <source>
        <dbReference type="ARBA" id="ARBA00023163"/>
    </source>
</evidence>
<dbReference type="AlphaFoldDB" id="A0A2A2L340"/>
<evidence type="ECO:0000256" key="5">
    <source>
        <dbReference type="ARBA" id="ARBA00023125"/>
    </source>
</evidence>
<dbReference type="GO" id="GO:0000978">
    <property type="term" value="F:RNA polymerase II cis-regulatory region sequence-specific DNA binding"/>
    <property type="evidence" value="ECO:0007669"/>
    <property type="project" value="TreeGrafter"/>
</dbReference>
<accession>A0A2A2L340</accession>
<dbReference type="EMBL" id="LIAE01007250">
    <property type="protein sequence ID" value="PAV80568.1"/>
    <property type="molecule type" value="Genomic_DNA"/>
</dbReference>
<organism evidence="11 12">
    <name type="scientific">Diploscapter pachys</name>
    <dbReference type="NCBI Taxonomy" id="2018661"/>
    <lineage>
        <taxon>Eukaryota</taxon>
        <taxon>Metazoa</taxon>
        <taxon>Ecdysozoa</taxon>
        <taxon>Nematoda</taxon>
        <taxon>Chromadorea</taxon>
        <taxon>Rhabditida</taxon>
        <taxon>Rhabditina</taxon>
        <taxon>Rhabditomorpha</taxon>
        <taxon>Rhabditoidea</taxon>
        <taxon>Rhabditidae</taxon>
        <taxon>Diploscapter</taxon>
    </lineage>
</organism>
<dbReference type="GO" id="GO:0006351">
    <property type="term" value="P:DNA-templated transcription"/>
    <property type="evidence" value="ECO:0007669"/>
    <property type="project" value="InterPro"/>
</dbReference>
<dbReference type="PANTHER" id="PTHR10252:SF8">
    <property type="entry name" value="NUCLEAR TRANSCRIPTION FACTOR Y SUBUNIT GAMMA"/>
    <property type="match status" value="1"/>
</dbReference>
<dbReference type="OrthoDB" id="5851809at2759"/>
<dbReference type="CDD" id="cd22908">
    <property type="entry name" value="HFD_NFYC-like"/>
    <property type="match status" value="1"/>
</dbReference>
<dbReference type="GO" id="GO:0016602">
    <property type="term" value="C:CCAAT-binding factor complex"/>
    <property type="evidence" value="ECO:0007669"/>
    <property type="project" value="TreeGrafter"/>
</dbReference>
<evidence type="ECO:0000256" key="7">
    <source>
        <dbReference type="ARBA" id="ARBA00023242"/>
    </source>
</evidence>
<evidence type="ECO:0000259" key="10">
    <source>
        <dbReference type="Pfam" id="PF00808"/>
    </source>
</evidence>
<comment type="similarity">
    <text evidence="8">Belongs to the NFYC/HAP5 subunit family.</text>
</comment>
<name>A0A2A2L340_9BILA</name>
<evidence type="ECO:0000256" key="8">
    <source>
        <dbReference type="ARBA" id="ARBA00038129"/>
    </source>
</evidence>
<dbReference type="GO" id="GO:0005730">
    <property type="term" value="C:nucleolus"/>
    <property type="evidence" value="ECO:0007669"/>
    <property type="project" value="UniProtKB-SubCell"/>
</dbReference>
<dbReference type="GO" id="GO:0001228">
    <property type="term" value="F:DNA-binding transcription activator activity, RNA polymerase II-specific"/>
    <property type="evidence" value="ECO:0007669"/>
    <property type="project" value="TreeGrafter"/>
</dbReference>
<comment type="similarity">
    <text evidence="2">Belongs to the eukaryotic RPA49/POLR1E RNA polymerase subunit family.</text>
</comment>
<keyword evidence="4" id="KW-0805">Transcription regulation</keyword>
<feature type="compositionally biased region" description="Basic and acidic residues" evidence="9">
    <location>
        <begin position="438"/>
        <end position="450"/>
    </location>
</feature>
<feature type="domain" description="Transcription factor CBF/NF-Y/archaeal histone" evidence="10">
    <location>
        <begin position="170"/>
        <end position="236"/>
    </location>
</feature>
<dbReference type="Gene3D" id="1.10.20.10">
    <property type="entry name" value="Histone, subunit A"/>
    <property type="match status" value="1"/>
</dbReference>
<dbReference type="STRING" id="2018661.A0A2A2L340"/>
<dbReference type="InterPro" id="IPR009668">
    <property type="entry name" value="RNA_pol-assoc_fac_A49-like"/>
</dbReference>
<reference evidence="11 12" key="1">
    <citation type="journal article" date="2017" name="Curr. Biol.">
        <title>Genome architecture and evolution of a unichromosomal asexual nematode.</title>
        <authorList>
            <person name="Fradin H."/>
            <person name="Zegar C."/>
            <person name="Gutwein M."/>
            <person name="Lucas J."/>
            <person name="Kovtun M."/>
            <person name="Corcoran D."/>
            <person name="Baugh L.R."/>
            <person name="Kiontke K."/>
            <person name="Gunsalus K."/>
            <person name="Fitch D.H."/>
            <person name="Piano F."/>
        </authorList>
    </citation>
    <scope>NUCLEOTIDE SEQUENCE [LARGE SCALE GENOMIC DNA]</scope>
    <source>
        <strain evidence="11">PF1309</strain>
    </source>
</reference>